<accession>A0A7I9YU87</accession>
<evidence type="ECO:0000256" key="13">
    <source>
        <dbReference type="SAM" id="MobiDB-lite"/>
    </source>
</evidence>
<dbReference type="SUPFAM" id="SSF56112">
    <property type="entry name" value="Protein kinase-like (PK-like)"/>
    <property type="match status" value="1"/>
</dbReference>
<dbReference type="AlphaFoldDB" id="A0A7I9YU87"/>
<evidence type="ECO:0000256" key="2">
    <source>
        <dbReference type="ARBA" id="ARBA00012513"/>
    </source>
</evidence>
<keyword evidence="4" id="KW-0723">Serine/threonine-protein kinase</keyword>
<dbReference type="EMBL" id="BLKZ01000001">
    <property type="protein sequence ID" value="GFG92251.1"/>
    <property type="molecule type" value="Genomic_DNA"/>
</dbReference>
<name>A0A7I9YU87_MYCBU</name>
<evidence type="ECO:0000256" key="3">
    <source>
        <dbReference type="ARBA" id="ARBA00022475"/>
    </source>
</evidence>
<dbReference type="InterPro" id="IPR017441">
    <property type="entry name" value="Protein_kinase_ATP_BS"/>
</dbReference>
<dbReference type="EC" id="2.7.11.1" evidence="2"/>
<proteinExistence type="predicted"/>
<organism evidence="16 17">
    <name type="scientific">Mycobacterium bourgelatii</name>
    <dbReference type="NCBI Taxonomy" id="1273442"/>
    <lineage>
        <taxon>Bacteria</taxon>
        <taxon>Bacillati</taxon>
        <taxon>Actinomycetota</taxon>
        <taxon>Actinomycetes</taxon>
        <taxon>Mycobacteriales</taxon>
        <taxon>Mycobacteriaceae</taxon>
        <taxon>Mycobacterium</taxon>
    </lineage>
</organism>
<dbReference type="PANTHER" id="PTHR43289:SF6">
    <property type="entry name" value="SERINE_THREONINE-PROTEIN KINASE NEKL-3"/>
    <property type="match status" value="1"/>
</dbReference>
<feature type="compositionally biased region" description="Pro residues" evidence="13">
    <location>
        <begin position="277"/>
        <end position="298"/>
    </location>
</feature>
<dbReference type="PROSITE" id="PS50011">
    <property type="entry name" value="PROTEIN_KINASE_DOM"/>
    <property type="match status" value="1"/>
</dbReference>
<feature type="compositionally biased region" description="Pro residues" evidence="13">
    <location>
        <begin position="374"/>
        <end position="388"/>
    </location>
</feature>
<dbReference type="InterPro" id="IPR011009">
    <property type="entry name" value="Kinase-like_dom_sf"/>
</dbReference>
<dbReference type="Gene3D" id="1.10.510.10">
    <property type="entry name" value="Transferase(Phosphotransferase) domain 1"/>
    <property type="match status" value="1"/>
</dbReference>
<dbReference type="CDD" id="cd14014">
    <property type="entry name" value="STKc_PknB_like"/>
    <property type="match status" value="1"/>
</dbReference>
<feature type="binding site" evidence="12">
    <location>
        <position position="38"/>
    </location>
    <ligand>
        <name>ATP</name>
        <dbReference type="ChEBI" id="CHEBI:30616"/>
    </ligand>
</feature>
<keyword evidence="11 14" id="KW-0472">Membrane</keyword>
<feature type="compositionally biased region" description="Low complexity" evidence="13">
    <location>
        <begin position="299"/>
        <end position="310"/>
    </location>
</feature>
<dbReference type="GO" id="GO:0005886">
    <property type="term" value="C:plasma membrane"/>
    <property type="evidence" value="ECO:0007669"/>
    <property type="project" value="UniProtKB-SubCell"/>
</dbReference>
<evidence type="ECO:0000259" key="15">
    <source>
        <dbReference type="PROSITE" id="PS50011"/>
    </source>
</evidence>
<evidence type="ECO:0000256" key="12">
    <source>
        <dbReference type="PROSITE-ProRule" id="PRU10141"/>
    </source>
</evidence>
<evidence type="ECO:0000256" key="4">
    <source>
        <dbReference type="ARBA" id="ARBA00022527"/>
    </source>
</evidence>
<feature type="domain" description="Protein kinase" evidence="15">
    <location>
        <begin position="9"/>
        <end position="268"/>
    </location>
</feature>
<gene>
    <name evidence="16" type="ORF">MBOU_42930</name>
</gene>
<evidence type="ECO:0000256" key="1">
    <source>
        <dbReference type="ARBA" id="ARBA00004162"/>
    </source>
</evidence>
<dbReference type="InterPro" id="IPR008271">
    <property type="entry name" value="Ser/Thr_kinase_AS"/>
</dbReference>
<evidence type="ECO:0000313" key="17">
    <source>
        <dbReference type="Proteomes" id="UP000465360"/>
    </source>
</evidence>
<dbReference type="GO" id="GO:0005524">
    <property type="term" value="F:ATP binding"/>
    <property type="evidence" value="ECO:0007669"/>
    <property type="project" value="UniProtKB-UniRule"/>
</dbReference>
<dbReference type="RefSeq" id="WP_240355544.1">
    <property type="nucleotide sequence ID" value="NZ_BLKZ01000001.1"/>
</dbReference>
<dbReference type="Proteomes" id="UP000465360">
    <property type="component" value="Unassembled WGS sequence"/>
</dbReference>
<reference evidence="16 17" key="1">
    <citation type="journal article" date="2019" name="Emerg. Microbes Infect.">
        <title>Comprehensive subspecies identification of 175 nontuberculous mycobacteria species based on 7547 genomic profiles.</title>
        <authorList>
            <person name="Matsumoto Y."/>
            <person name="Kinjo T."/>
            <person name="Motooka D."/>
            <person name="Nabeya D."/>
            <person name="Jung N."/>
            <person name="Uechi K."/>
            <person name="Horii T."/>
            <person name="Iida T."/>
            <person name="Fujita J."/>
            <person name="Nakamura S."/>
        </authorList>
    </citation>
    <scope>NUCLEOTIDE SEQUENCE [LARGE SCALE GENOMIC DNA]</scope>
    <source>
        <strain evidence="16 17">JCM 30725</strain>
    </source>
</reference>
<keyword evidence="8" id="KW-0418">Kinase</keyword>
<feature type="region of interest" description="Disordered" evidence="13">
    <location>
        <begin position="268"/>
        <end position="395"/>
    </location>
</feature>
<dbReference type="FunFam" id="1.10.510.10:FF:000021">
    <property type="entry name" value="Serine/threonine protein kinase"/>
    <property type="match status" value="1"/>
</dbReference>
<sequence length="715" mass="77256">MDGTPFGRYRLIEVLGRGGMGEVWRTFDTVTERVVALKVLPHELADDETFQQRFRREARSAAGLDEPHVVPIYDFGEIDGRLFVTMRLIQGCDLQTLVARAPLPPERAVYIIDQVAAALHAAHRIGLVHRDVKPSNILVTDDDFTYLIDFGIARTTGETSLTNTGSVIGSWAYLAPERLTSDRSDHRADIYALACVLHECLTGSQPFPGDSLEQQLGAHLTAPPPRPSKMRPNLPPDIDDVIARGMAKKPAERFSSTRELAVAARNAITAPVKQRRPPPPPESPPQPKPKPKPKPQPAPQQKAPPKAQPWYAPPARPPAYQSGPRSGPQPVAPSDPIPAPARPSYAQPQPRSVPTSGPTSEPTERRGPVSFLPAQPPAPSPEPAPPAGDQPRRKHRGAWAAAAVVVIAAVVAGLVIAFRGNDEPAPIPPTTRLASFPAGLYRADFGPSATNGKADEGGTASTGQWSVRSECGSNGCVATASANGGPTLLSDFVFDEVDGKWQSVSTSWPTTAPDGVTGFKGCKFPGEYWTVITLQPQSDGTMTGDYRAESSITETSCSTERTVTFTRVGDATENEASNPVNLPAWTASAAQGFYGQYRGTETPDNGWPPWSWEASVETHCLRTGERCISLLTGSEDWFARYLFAHDKWTHDTDTDSKCNADNGTAHSEIHLEYPLPEPHEEPISTLTGNGHRNVTGQTRCTASYNETVELVRTGE</sequence>
<evidence type="ECO:0000256" key="14">
    <source>
        <dbReference type="SAM" id="Phobius"/>
    </source>
</evidence>
<dbReference type="Gene3D" id="3.30.200.20">
    <property type="entry name" value="Phosphorylase Kinase, domain 1"/>
    <property type="match status" value="1"/>
</dbReference>
<evidence type="ECO:0000313" key="16">
    <source>
        <dbReference type="EMBL" id="GFG92251.1"/>
    </source>
</evidence>
<feature type="transmembrane region" description="Helical" evidence="14">
    <location>
        <begin position="398"/>
        <end position="418"/>
    </location>
</feature>
<dbReference type="Pfam" id="PF00069">
    <property type="entry name" value="Pkinase"/>
    <property type="match status" value="1"/>
</dbReference>
<dbReference type="GO" id="GO:0004674">
    <property type="term" value="F:protein serine/threonine kinase activity"/>
    <property type="evidence" value="ECO:0007669"/>
    <property type="project" value="UniProtKB-KW"/>
</dbReference>
<evidence type="ECO:0000256" key="11">
    <source>
        <dbReference type="ARBA" id="ARBA00023136"/>
    </source>
</evidence>
<keyword evidence="3" id="KW-1003">Cell membrane</keyword>
<feature type="compositionally biased region" description="Polar residues" evidence="13">
    <location>
        <begin position="346"/>
        <end position="361"/>
    </location>
</feature>
<feature type="region of interest" description="Disordered" evidence="13">
    <location>
        <begin position="217"/>
        <end position="240"/>
    </location>
</feature>
<evidence type="ECO:0000256" key="5">
    <source>
        <dbReference type="ARBA" id="ARBA00022679"/>
    </source>
</evidence>
<dbReference type="InterPro" id="IPR000719">
    <property type="entry name" value="Prot_kinase_dom"/>
</dbReference>
<evidence type="ECO:0000256" key="10">
    <source>
        <dbReference type="ARBA" id="ARBA00022989"/>
    </source>
</evidence>
<comment type="caution">
    <text evidence="16">The sequence shown here is derived from an EMBL/GenBank/DDBJ whole genome shotgun (WGS) entry which is preliminary data.</text>
</comment>
<dbReference type="SMART" id="SM00220">
    <property type="entry name" value="S_TKc"/>
    <property type="match status" value="1"/>
</dbReference>
<comment type="subcellular location">
    <subcellularLocation>
        <location evidence="1">Cell membrane</location>
        <topology evidence="1">Single-pass membrane protein</topology>
    </subcellularLocation>
</comment>
<keyword evidence="5" id="KW-0808">Transferase</keyword>
<dbReference type="PROSITE" id="PS00107">
    <property type="entry name" value="PROTEIN_KINASE_ATP"/>
    <property type="match status" value="1"/>
</dbReference>
<keyword evidence="17" id="KW-1185">Reference proteome</keyword>
<evidence type="ECO:0000256" key="8">
    <source>
        <dbReference type="ARBA" id="ARBA00022777"/>
    </source>
</evidence>
<dbReference type="PANTHER" id="PTHR43289">
    <property type="entry name" value="MITOGEN-ACTIVATED PROTEIN KINASE KINASE KINASE 20-RELATED"/>
    <property type="match status" value="1"/>
</dbReference>
<keyword evidence="7 12" id="KW-0547">Nucleotide-binding</keyword>
<evidence type="ECO:0000256" key="9">
    <source>
        <dbReference type="ARBA" id="ARBA00022840"/>
    </source>
</evidence>
<evidence type="ECO:0000256" key="6">
    <source>
        <dbReference type="ARBA" id="ARBA00022692"/>
    </source>
</evidence>
<protein>
    <recommendedName>
        <fullName evidence="2">non-specific serine/threonine protein kinase</fullName>
        <ecNumber evidence="2">2.7.11.1</ecNumber>
    </recommendedName>
</protein>
<dbReference type="PROSITE" id="PS00108">
    <property type="entry name" value="PROTEIN_KINASE_ST"/>
    <property type="match status" value="1"/>
</dbReference>
<keyword evidence="6 14" id="KW-0812">Transmembrane</keyword>
<feature type="compositionally biased region" description="Pro residues" evidence="13">
    <location>
        <begin position="330"/>
        <end position="341"/>
    </location>
</feature>
<keyword evidence="9 12" id="KW-0067">ATP-binding</keyword>
<evidence type="ECO:0000256" key="7">
    <source>
        <dbReference type="ARBA" id="ARBA00022741"/>
    </source>
</evidence>
<dbReference type="GO" id="GO:0080090">
    <property type="term" value="P:regulation of primary metabolic process"/>
    <property type="evidence" value="ECO:0007669"/>
    <property type="project" value="UniProtKB-ARBA"/>
</dbReference>
<keyword evidence="10 14" id="KW-1133">Transmembrane helix</keyword>